<feature type="transmembrane region" description="Helical" evidence="1">
    <location>
        <begin position="179"/>
        <end position="201"/>
    </location>
</feature>
<feature type="transmembrane region" description="Helical" evidence="1">
    <location>
        <begin position="149"/>
        <end position="167"/>
    </location>
</feature>
<gene>
    <name evidence="2" type="ordered locus">LIC_12013</name>
</gene>
<keyword evidence="1" id="KW-1133">Transmembrane helix</keyword>
<name>Q72QU5_LEPIC</name>
<dbReference type="HOGENOM" id="CLU_1254665_0_0_12"/>
<reference evidence="2 3" key="1">
    <citation type="journal article" date="2004" name="J. Bacteriol.">
        <title>Comparative genomics of two Leptospira interrogans serovars reveals novel insights into physiology and pathogenesis.</title>
        <authorList>
            <person name="Nascimento A.L."/>
            <person name="Ko A.I."/>
            <person name="Martins E.A."/>
            <person name="Monteiro-Vitorello C.B."/>
            <person name="Ho P.L."/>
            <person name="Haake D.A."/>
            <person name="Verjovski-Almeida S."/>
            <person name="Hartskeerl R.A."/>
            <person name="Marques M.V."/>
            <person name="Oliveira M.C."/>
            <person name="Menck C.F."/>
            <person name="Leite L.C."/>
            <person name="Carrer H."/>
            <person name="Coutinho L.L."/>
            <person name="Degrave W.M."/>
            <person name="Dellagostin O.A."/>
            <person name="El-Dorry H."/>
            <person name="Ferro E.S."/>
            <person name="Ferro M.I."/>
            <person name="Furlan L.R."/>
            <person name="Gamberini M."/>
            <person name="Giglioti E.A."/>
            <person name="Goes-Neto A."/>
            <person name="Goldman G.H."/>
            <person name="Goldman M.H."/>
            <person name="Harakava R."/>
            <person name="Jeronimo S.M."/>
            <person name="Junqueira-De-Azevedo I.L."/>
            <person name="Kimura E.T."/>
            <person name="Kuramae E.E."/>
            <person name="Lemos E.G."/>
            <person name="Lemos M.V."/>
            <person name="Marino C.L."/>
            <person name="Nunes L.R."/>
            <person name="De Oliveira R.C."/>
            <person name="Pereira G.G."/>
            <person name="Reis M.S."/>
            <person name="Schriefer A."/>
            <person name="Siqueira W.J."/>
            <person name="Sommer P."/>
            <person name="Tsai S.M."/>
            <person name="Simpson A.J."/>
            <person name="Ferro J.A."/>
            <person name="Camargo L.E."/>
            <person name="Kitajima J.P."/>
            <person name="Setubal J.C."/>
            <person name="Van Sluys M.A."/>
        </authorList>
    </citation>
    <scope>NUCLEOTIDE SEQUENCE [LARGE SCALE GENOMIC DNA]</scope>
    <source>
        <strain evidence="2 3">Fiocruz L1-130</strain>
    </source>
</reference>
<dbReference type="KEGG" id="lic:LIC_12013"/>
<accession>Q72QU5</accession>
<organism evidence="2 3">
    <name type="scientific">Leptospira interrogans serogroup Icterohaemorrhagiae serovar copenhageni (strain Fiocruz L1-130)</name>
    <dbReference type="NCBI Taxonomy" id="267671"/>
    <lineage>
        <taxon>Bacteria</taxon>
        <taxon>Pseudomonadati</taxon>
        <taxon>Spirochaetota</taxon>
        <taxon>Spirochaetia</taxon>
        <taxon>Leptospirales</taxon>
        <taxon>Leptospiraceae</taxon>
        <taxon>Leptospira</taxon>
    </lineage>
</organism>
<protein>
    <submittedName>
        <fullName evidence="2">Uncharacterized protein</fullName>
    </submittedName>
</protein>
<proteinExistence type="predicted"/>
<feature type="transmembrane region" description="Helical" evidence="1">
    <location>
        <begin position="58"/>
        <end position="77"/>
    </location>
</feature>
<sequence>MESQSISVSSLRQMVFLFLSVLFLVLRSYSFLFPGAVILSLSVLFYHKKASSHQNNKLIFSLSILTLIFLAIGGLDGSTPTDLLDLICIHCSGILFLKGTEETKFDIVRTGFLEEIVQKKERILFLFLWIAGFRIWWQGDIHFWEKLNFLSIVKSGILVCILSFLYLRSRKTKLITSCFVLLSLSVLLVQPTLLNFSYFYLFSFLQTDIESKNINAGINV</sequence>
<evidence type="ECO:0000313" key="3">
    <source>
        <dbReference type="Proteomes" id="UP000007037"/>
    </source>
</evidence>
<dbReference type="EMBL" id="AE016823">
    <property type="protein sequence ID" value="AAS70589.1"/>
    <property type="molecule type" value="Genomic_DNA"/>
</dbReference>
<evidence type="ECO:0000313" key="2">
    <source>
        <dbReference type="EMBL" id="AAS70589.1"/>
    </source>
</evidence>
<keyword evidence="1" id="KW-0812">Transmembrane</keyword>
<evidence type="ECO:0000256" key="1">
    <source>
        <dbReference type="SAM" id="Phobius"/>
    </source>
</evidence>
<keyword evidence="1" id="KW-0472">Membrane</keyword>
<dbReference type="AlphaFoldDB" id="Q72QU5"/>
<feature type="transmembrane region" description="Helical" evidence="1">
    <location>
        <begin position="15"/>
        <end position="46"/>
    </location>
</feature>
<dbReference type="Proteomes" id="UP000007037">
    <property type="component" value="Chromosome I"/>
</dbReference>